<feature type="signal peptide" evidence="1">
    <location>
        <begin position="1"/>
        <end position="19"/>
    </location>
</feature>
<evidence type="ECO:0000256" key="1">
    <source>
        <dbReference type="SAM" id="SignalP"/>
    </source>
</evidence>
<dbReference type="EMBL" id="FNCG01000010">
    <property type="protein sequence ID" value="SDH49339.1"/>
    <property type="molecule type" value="Genomic_DNA"/>
</dbReference>
<protein>
    <recommendedName>
        <fullName evidence="4">MetA-pathway of phenol degradation</fullName>
    </recommendedName>
</protein>
<organism evidence="2 3">
    <name type="scientific">Mucilaginibacter gossypii</name>
    <dbReference type="NCBI Taxonomy" id="551996"/>
    <lineage>
        <taxon>Bacteria</taxon>
        <taxon>Pseudomonadati</taxon>
        <taxon>Bacteroidota</taxon>
        <taxon>Sphingobacteriia</taxon>
        <taxon>Sphingobacteriales</taxon>
        <taxon>Sphingobacteriaceae</taxon>
        <taxon>Mucilaginibacter</taxon>
    </lineage>
</organism>
<evidence type="ECO:0000313" key="2">
    <source>
        <dbReference type="EMBL" id="SDH49339.1"/>
    </source>
</evidence>
<accession>A0A1G8CW28</accession>
<dbReference type="AlphaFoldDB" id="A0A1G8CW28"/>
<sequence>MKKIFFWVALLFTMCKASAQSIAVDSKNQSIFSYFSSQELTVQLTTTAPLTLSKAFTLDSVSKWYIDRKTGERIVTMIKKHQIFGEISMLNSGDDGYLTLNKMRPGIGAKFGYQLATDTFKRTDMVGGAITGGFNAVFKMDNIKLYNTDINAEEDRKPLTYGVEGYFNWLLPTGRHPNFVEVLAITGTLQHAWNKDDLLNYQNISETTVLPTIVALSDFRGSYGSLKTNITNARISGAFAMYYWKLNLIPFLVYNYLSSPESNYHVGAFLNVLAKPLIPNNIVIPSSLGVGIDWIRSAGNFSHANYILTGTIKI</sequence>
<evidence type="ECO:0000313" key="3">
    <source>
        <dbReference type="Proteomes" id="UP000199705"/>
    </source>
</evidence>
<dbReference type="RefSeq" id="WP_091170488.1">
    <property type="nucleotide sequence ID" value="NZ_FNCG01000010.1"/>
</dbReference>
<gene>
    <name evidence="2" type="ORF">SAMN05192573_11048</name>
</gene>
<dbReference type="Proteomes" id="UP000199705">
    <property type="component" value="Unassembled WGS sequence"/>
</dbReference>
<name>A0A1G8CW28_9SPHI</name>
<keyword evidence="1" id="KW-0732">Signal</keyword>
<feature type="chain" id="PRO_5011638020" description="MetA-pathway of phenol degradation" evidence="1">
    <location>
        <begin position="20"/>
        <end position="314"/>
    </location>
</feature>
<reference evidence="3" key="1">
    <citation type="submission" date="2016-10" db="EMBL/GenBank/DDBJ databases">
        <authorList>
            <person name="Varghese N."/>
            <person name="Submissions S."/>
        </authorList>
    </citation>
    <scope>NUCLEOTIDE SEQUENCE [LARGE SCALE GENOMIC DNA]</scope>
    <source>
        <strain evidence="3">Gh-67</strain>
    </source>
</reference>
<keyword evidence="3" id="KW-1185">Reference proteome</keyword>
<proteinExistence type="predicted"/>
<evidence type="ECO:0008006" key="4">
    <source>
        <dbReference type="Google" id="ProtNLM"/>
    </source>
</evidence>